<dbReference type="RefSeq" id="WP_226747924.1">
    <property type="nucleotide sequence ID" value="NZ_JAJATZ010000003.1"/>
</dbReference>
<evidence type="ECO:0000256" key="3">
    <source>
        <dbReference type="ARBA" id="ARBA00022840"/>
    </source>
</evidence>
<protein>
    <submittedName>
        <fullName evidence="4">Hsp70 family protein</fullName>
    </submittedName>
</protein>
<evidence type="ECO:0000313" key="5">
    <source>
        <dbReference type="Proteomes" id="UP001138961"/>
    </source>
</evidence>
<dbReference type="Gene3D" id="3.90.640.10">
    <property type="entry name" value="Actin, Chain A, domain 4"/>
    <property type="match status" value="1"/>
</dbReference>
<dbReference type="EMBL" id="JAJATZ010000003">
    <property type="protein sequence ID" value="MCB5199104.1"/>
    <property type="molecule type" value="Genomic_DNA"/>
</dbReference>
<comment type="caution">
    <text evidence="4">The sequence shown here is derived from an EMBL/GenBank/DDBJ whole genome shotgun (WGS) entry which is preliminary data.</text>
</comment>
<dbReference type="Gene3D" id="3.30.420.40">
    <property type="match status" value="3"/>
</dbReference>
<dbReference type="Pfam" id="PF00012">
    <property type="entry name" value="HSP70"/>
    <property type="match status" value="1"/>
</dbReference>
<reference evidence="4" key="1">
    <citation type="submission" date="2021-10" db="EMBL/GenBank/DDBJ databases">
        <title>Loktanella gaetbuli sp. nov., isolated from a tidal flat.</title>
        <authorList>
            <person name="Park S."/>
            <person name="Yoon J.-H."/>
        </authorList>
    </citation>
    <scope>NUCLEOTIDE SEQUENCE</scope>
    <source>
        <strain evidence="4">TSTF-M6</strain>
    </source>
</reference>
<keyword evidence="3" id="KW-0067">ATP-binding</keyword>
<keyword evidence="2" id="KW-0547">Nucleotide-binding</keyword>
<dbReference type="InterPro" id="IPR018181">
    <property type="entry name" value="Heat_shock_70_CS"/>
</dbReference>
<dbReference type="PANTHER" id="PTHR42749:SF1">
    <property type="entry name" value="CELL SHAPE-DETERMINING PROTEIN MREB"/>
    <property type="match status" value="1"/>
</dbReference>
<sequence length="407" mass="43111">MPTLGIDFGTSNTAAALMAGDAVFRVPVEAGKTTLPTTVFFDMARHQMLTGSAANAALIGGREGRFMRALKSVLGTPLMRETRQIGYQRMTLLGVVADFLRHVKAAAEESTYLTFDTALSGRPVRFHHDPERHARALADLTEAYHMAGFDAVDFLPEPEAAALTADPLPPGELGLVVDIGGGTSDFTLFRQNADGIEILNSHGVRIGGTDFDRLLSLAHVMPLLGRGGDVRDVFGNGTSTAPNAIYNDLATWEKIAFLYAPETRRLVADLAKQGVDQTAFARLSEVIEMELGHDIAFAVEDGKIAANTHDAARIDLAPLEKGLAVPLHGAALADTLSDPVTEVRQAARDALGDTDPDQIAALVFVGGSSLMGVLTQALAQDFPRAKLDRGAAFTAVSDGLARAAARA</sequence>
<proteinExistence type="inferred from homology"/>
<evidence type="ECO:0000313" key="4">
    <source>
        <dbReference type="EMBL" id="MCB5199104.1"/>
    </source>
</evidence>
<dbReference type="PROSITE" id="PS00329">
    <property type="entry name" value="HSP70_2"/>
    <property type="match status" value="1"/>
</dbReference>
<evidence type="ECO:0000256" key="2">
    <source>
        <dbReference type="ARBA" id="ARBA00022741"/>
    </source>
</evidence>
<dbReference type="Proteomes" id="UP001138961">
    <property type="component" value="Unassembled WGS sequence"/>
</dbReference>
<dbReference type="InterPro" id="IPR013126">
    <property type="entry name" value="Hsp_70_fam"/>
</dbReference>
<keyword evidence="5" id="KW-1185">Reference proteome</keyword>
<dbReference type="PANTHER" id="PTHR42749">
    <property type="entry name" value="CELL SHAPE-DETERMINING PROTEIN MREB"/>
    <property type="match status" value="1"/>
</dbReference>
<comment type="similarity">
    <text evidence="1">Belongs to the heat shock protein 70 family.</text>
</comment>
<organism evidence="4 5">
    <name type="scientific">Loktanella gaetbuli</name>
    <dbReference type="NCBI Taxonomy" id="2881335"/>
    <lineage>
        <taxon>Bacteria</taxon>
        <taxon>Pseudomonadati</taxon>
        <taxon>Pseudomonadota</taxon>
        <taxon>Alphaproteobacteria</taxon>
        <taxon>Rhodobacterales</taxon>
        <taxon>Roseobacteraceae</taxon>
        <taxon>Loktanella</taxon>
    </lineage>
</organism>
<gene>
    <name evidence="4" type="ORF">LGQ03_07610</name>
</gene>
<dbReference type="SUPFAM" id="SSF53067">
    <property type="entry name" value="Actin-like ATPase domain"/>
    <property type="match status" value="2"/>
</dbReference>
<evidence type="ECO:0000256" key="1">
    <source>
        <dbReference type="ARBA" id="ARBA00007381"/>
    </source>
</evidence>
<dbReference type="InterPro" id="IPR043129">
    <property type="entry name" value="ATPase_NBD"/>
</dbReference>
<name>A0ABS8BTN9_9RHOB</name>
<accession>A0ABS8BTN9</accession>